<dbReference type="EMBL" id="KL197727">
    <property type="protein sequence ID" value="KDQ54853.1"/>
    <property type="molecule type" value="Genomic_DNA"/>
</dbReference>
<dbReference type="InParanoid" id="A0A067PIW5"/>
<organism evidence="1 2">
    <name type="scientific">Jaapia argillacea MUCL 33604</name>
    <dbReference type="NCBI Taxonomy" id="933084"/>
    <lineage>
        <taxon>Eukaryota</taxon>
        <taxon>Fungi</taxon>
        <taxon>Dikarya</taxon>
        <taxon>Basidiomycota</taxon>
        <taxon>Agaricomycotina</taxon>
        <taxon>Agaricomycetes</taxon>
        <taxon>Agaricomycetidae</taxon>
        <taxon>Jaapiales</taxon>
        <taxon>Jaapiaceae</taxon>
        <taxon>Jaapia</taxon>
    </lineage>
</organism>
<reference evidence="2" key="1">
    <citation type="journal article" date="2014" name="Proc. Natl. Acad. Sci. U.S.A.">
        <title>Extensive sampling of basidiomycete genomes demonstrates inadequacy of the white-rot/brown-rot paradigm for wood decay fungi.</title>
        <authorList>
            <person name="Riley R."/>
            <person name="Salamov A.A."/>
            <person name="Brown D.W."/>
            <person name="Nagy L.G."/>
            <person name="Floudas D."/>
            <person name="Held B.W."/>
            <person name="Levasseur A."/>
            <person name="Lombard V."/>
            <person name="Morin E."/>
            <person name="Otillar R."/>
            <person name="Lindquist E.A."/>
            <person name="Sun H."/>
            <person name="LaButti K.M."/>
            <person name="Schmutz J."/>
            <person name="Jabbour D."/>
            <person name="Luo H."/>
            <person name="Baker S.E."/>
            <person name="Pisabarro A.G."/>
            <person name="Walton J.D."/>
            <person name="Blanchette R.A."/>
            <person name="Henrissat B."/>
            <person name="Martin F."/>
            <person name="Cullen D."/>
            <person name="Hibbett D.S."/>
            <person name="Grigoriev I.V."/>
        </authorList>
    </citation>
    <scope>NUCLEOTIDE SEQUENCE [LARGE SCALE GENOMIC DNA]</scope>
    <source>
        <strain evidence="2">MUCL 33604</strain>
    </source>
</reference>
<gene>
    <name evidence="1" type="ORF">JAAARDRAFT_351401</name>
</gene>
<dbReference type="AlphaFoldDB" id="A0A067PIW5"/>
<sequence>MKVSVVPVVAFPWTYCGQDGPQHALQCSSTQLGPRPFPPPWKPLECSSLPTVEVIHDIRGARRQGVSETTADKVVVVAKPEGSSG</sequence>
<accession>A0A067PIW5</accession>
<evidence type="ECO:0000313" key="1">
    <source>
        <dbReference type="EMBL" id="KDQ54853.1"/>
    </source>
</evidence>
<keyword evidence="2" id="KW-1185">Reference proteome</keyword>
<protein>
    <submittedName>
        <fullName evidence="1">Uncharacterized protein</fullName>
    </submittedName>
</protein>
<evidence type="ECO:0000313" key="2">
    <source>
        <dbReference type="Proteomes" id="UP000027265"/>
    </source>
</evidence>
<proteinExistence type="predicted"/>
<dbReference type="HOGENOM" id="CLU_2512939_0_0_1"/>
<name>A0A067PIW5_9AGAM</name>
<dbReference type="Proteomes" id="UP000027265">
    <property type="component" value="Unassembled WGS sequence"/>
</dbReference>